<evidence type="ECO:0000256" key="8">
    <source>
        <dbReference type="ARBA" id="ARBA00022989"/>
    </source>
</evidence>
<dbReference type="PANTHER" id="PTHR45436:SF5">
    <property type="entry name" value="SENSOR HISTIDINE KINASE TRCS"/>
    <property type="match status" value="1"/>
</dbReference>
<dbReference type="SMART" id="SM00387">
    <property type="entry name" value="HATPase_c"/>
    <property type="match status" value="1"/>
</dbReference>
<dbReference type="EMBL" id="CP047895">
    <property type="protein sequence ID" value="QHL91047.1"/>
    <property type="molecule type" value="Genomic_DNA"/>
</dbReference>
<evidence type="ECO:0000256" key="1">
    <source>
        <dbReference type="ARBA" id="ARBA00000085"/>
    </source>
</evidence>
<keyword evidence="5" id="KW-0808">Transferase</keyword>
<name>A0A7Z2S8V3_9SPHN</name>
<dbReference type="Gene3D" id="3.30.565.10">
    <property type="entry name" value="Histidine kinase-like ATPase, C-terminal domain"/>
    <property type="match status" value="1"/>
</dbReference>
<dbReference type="InterPro" id="IPR003594">
    <property type="entry name" value="HATPase_dom"/>
</dbReference>
<dbReference type="InterPro" id="IPR003660">
    <property type="entry name" value="HAMP_dom"/>
</dbReference>
<feature type="domain" description="Histidine kinase" evidence="12">
    <location>
        <begin position="324"/>
        <end position="544"/>
    </location>
</feature>
<evidence type="ECO:0000313" key="15">
    <source>
        <dbReference type="Proteomes" id="UP000464468"/>
    </source>
</evidence>
<dbReference type="PRINTS" id="PR00344">
    <property type="entry name" value="BCTRLSENSOR"/>
</dbReference>
<accession>A0A7Z2S8V3</accession>
<evidence type="ECO:0000313" key="14">
    <source>
        <dbReference type="EMBL" id="QHL91047.1"/>
    </source>
</evidence>
<comment type="subcellular location">
    <subcellularLocation>
        <location evidence="2">Membrane</location>
    </subcellularLocation>
</comment>
<dbReference type="AlphaFoldDB" id="A0A7Z2S8V3"/>
<dbReference type="RefSeq" id="WP_160592977.1">
    <property type="nucleotide sequence ID" value="NZ_CP047895.1"/>
</dbReference>
<dbReference type="SUPFAM" id="SSF55874">
    <property type="entry name" value="ATPase domain of HSP90 chaperone/DNA topoisomerase II/histidine kinase"/>
    <property type="match status" value="1"/>
</dbReference>
<keyword evidence="6 11" id="KW-0812">Transmembrane</keyword>
<evidence type="ECO:0000256" key="3">
    <source>
        <dbReference type="ARBA" id="ARBA00012438"/>
    </source>
</evidence>
<feature type="transmembrane region" description="Helical" evidence="11">
    <location>
        <begin position="241"/>
        <end position="260"/>
    </location>
</feature>
<evidence type="ECO:0000256" key="10">
    <source>
        <dbReference type="ARBA" id="ARBA00023136"/>
    </source>
</evidence>
<evidence type="ECO:0000256" key="11">
    <source>
        <dbReference type="SAM" id="Phobius"/>
    </source>
</evidence>
<feature type="domain" description="HAMP" evidence="13">
    <location>
        <begin position="261"/>
        <end position="316"/>
    </location>
</feature>
<dbReference type="CDD" id="cd06225">
    <property type="entry name" value="HAMP"/>
    <property type="match status" value="1"/>
</dbReference>
<dbReference type="InterPro" id="IPR036890">
    <property type="entry name" value="HATPase_C_sf"/>
</dbReference>
<keyword evidence="15" id="KW-1185">Reference proteome</keyword>
<dbReference type="PANTHER" id="PTHR45436">
    <property type="entry name" value="SENSOR HISTIDINE KINASE YKOH"/>
    <property type="match status" value="1"/>
</dbReference>
<dbReference type="Gene3D" id="6.10.340.10">
    <property type="match status" value="1"/>
</dbReference>
<evidence type="ECO:0000256" key="4">
    <source>
        <dbReference type="ARBA" id="ARBA00022553"/>
    </source>
</evidence>
<dbReference type="InterPro" id="IPR004358">
    <property type="entry name" value="Sig_transdc_His_kin-like_C"/>
</dbReference>
<dbReference type="InterPro" id="IPR025908">
    <property type="entry name" value="Sensor_TM1"/>
</dbReference>
<sequence length="554" mass="60692">MARAIALPKAEPRRPRETGDLALRWSGRVSLTTRILAVNVFALAMLAGAFFYLDSYRTRLIDQRLDQAAHDAQAVAIALAASPEAGDRAILADHSSLTGARIRIYAPDGRLVQDSWRLSPPTYRLRDPREEPWRRHVARFLDRAAERIVGAPLIERFAEPAVDRAQAWPEITALAAGGGARVDRADHELCERCGPATTRVRYAPDRTPMISAATPVSGGWLLLTSNARDITRIVRAERLRLGFVLLGAGLMSVLLSLFLARTIVRPLRRLASAAIRVRLGRAREVVVPRLPDRGDEIGALARAISDMSQALRQRIDATDAFAADVTHELKNPLASLRSAVDALERVQDDAPRRQLLAIIQDDVRRLDRLITDIAEASRLDAELSRARFEPIDLGPVIETMLAARERRGANPRGVQLAFARPRKGIALVMGEENRLVRVLDNLIDNAVSFSPDQGLVEVVATRIGDEVIVRVEDEGPGVPAELRDDIFRRFHSVRPAGERFGEHSGLGLAIAKAIVDGHLGRIEVETRDERPAGAAFVIRLPAATPDGGPESAPA</sequence>
<dbReference type="GO" id="GO:0016020">
    <property type="term" value="C:membrane"/>
    <property type="evidence" value="ECO:0007669"/>
    <property type="project" value="UniProtKB-SubCell"/>
</dbReference>
<reference evidence="14 15" key="1">
    <citation type="submission" date="2020-01" db="EMBL/GenBank/DDBJ databases">
        <title>Sphingomonas sp. C33 whole genome sequece.</title>
        <authorList>
            <person name="Park C."/>
        </authorList>
    </citation>
    <scope>NUCLEOTIDE SEQUENCE [LARGE SCALE GENOMIC DNA]</scope>
    <source>
        <strain evidence="14 15">C33</strain>
    </source>
</reference>
<keyword evidence="4" id="KW-0597">Phosphoprotein</keyword>
<dbReference type="SMART" id="SM00304">
    <property type="entry name" value="HAMP"/>
    <property type="match status" value="1"/>
</dbReference>
<dbReference type="SUPFAM" id="SSF158472">
    <property type="entry name" value="HAMP domain-like"/>
    <property type="match status" value="1"/>
</dbReference>
<dbReference type="SUPFAM" id="SSF47384">
    <property type="entry name" value="Homodimeric domain of signal transducing histidine kinase"/>
    <property type="match status" value="1"/>
</dbReference>
<evidence type="ECO:0000256" key="5">
    <source>
        <dbReference type="ARBA" id="ARBA00022679"/>
    </source>
</evidence>
<keyword evidence="9" id="KW-0902">Two-component regulatory system</keyword>
<dbReference type="PROSITE" id="PS50885">
    <property type="entry name" value="HAMP"/>
    <property type="match status" value="1"/>
</dbReference>
<evidence type="ECO:0000256" key="6">
    <source>
        <dbReference type="ARBA" id="ARBA00022692"/>
    </source>
</evidence>
<organism evidence="14 15">
    <name type="scientific">Sphingomonas changnyeongensis</name>
    <dbReference type="NCBI Taxonomy" id="2698679"/>
    <lineage>
        <taxon>Bacteria</taxon>
        <taxon>Pseudomonadati</taxon>
        <taxon>Pseudomonadota</taxon>
        <taxon>Alphaproteobacteria</taxon>
        <taxon>Sphingomonadales</taxon>
        <taxon>Sphingomonadaceae</taxon>
        <taxon>Sphingomonas</taxon>
    </lineage>
</organism>
<dbReference type="EC" id="2.7.13.3" evidence="3"/>
<keyword evidence="7" id="KW-0418">Kinase</keyword>
<dbReference type="InterPro" id="IPR005467">
    <property type="entry name" value="His_kinase_dom"/>
</dbReference>
<dbReference type="InterPro" id="IPR003661">
    <property type="entry name" value="HisK_dim/P_dom"/>
</dbReference>
<dbReference type="Proteomes" id="UP000464468">
    <property type="component" value="Chromosome"/>
</dbReference>
<dbReference type="GO" id="GO:0000155">
    <property type="term" value="F:phosphorelay sensor kinase activity"/>
    <property type="evidence" value="ECO:0007669"/>
    <property type="project" value="InterPro"/>
</dbReference>
<feature type="transmembrane region" description="Helical" evidence="11">
    <location>
        <begin position="35"/>
        <end position="53"/>
    </location>
</feature>
<evidence type="ECO:0000259" key="12">
    <source>
        <dbReference type="PROSITE" id="PS50109"/>
    </source>
</evidence>
<evidence type="ECO:0000256" key="2">
    <source>
        <dbReference type="ARBA" id="ARBA00004370"/>
    </source>
</evidence>
<evidence type="ECO:0000256" key="9">
    <source>
        <dbReference type="ARBA" id="ARBA00023012"/>
    </source>
</evidence>
<dbReference type="Pfam" id="PF02518">
    <property type="entry name" value="HATPase_c"/>
    <property type="match status" value="1"/>
</dbReference>
<proteinExistence type="predicted"/>
<dbReference type="InterPro" id="IPR036097">
    <property type="entry name" value="HisK_dim/P_sf"/>
</dbReference>
<dbReference type="Gene3D" id="1.10.287.130">
    <property type="match status" value="1"/>
</dbReference>
<dbReference type="CDD" id="cd00075">
    <property type="entry name" value="HATPase"/>
    <property type="match status" value="1"/>
</dbReference>
<evidence type="ECO:0000256" key="7">
    <source>
        <dbReference type="ARBA" id="ARBA00022777"/>
    </source>
</evidence>
<dbReference type="CDD" id="cd00082">
    <property type="entry name" value="HisKA"/>
    <property type="match status" value="1"/>
</dbReference>
<keyword evidence="10 11" id="KW-0472">Membrane</keyword>
<dbReference type="Pfam" id="PF13755">
    <property type="entry name" value="Sensor_TM1"/>
    <property type="match status" value="1"/>
</dbReference>
<dbReference type="Pfam" id="PF00672">
    <property type="entry name" value="HAMP"/>
    <property type="match status" value="1"/>
</dbReference>
<evidence type="ECO:0000259" key="13">
    <source>
        <dbReference type="PROSITE" id="PS50885"/>
    </source>
</evidence>
<dbReference type="KEGG" id="schy:GVO57_09715"/>
<dbReference type="Pfam" id="PF00512">
    <property type="entry name" value="HisKA"/>
    <property type="match status" value="1"/>
</dbReference>
<dbReference type="SMART" id="SM00388">
    <property type="entry name" value="HisKA"/>
    <property type="match status" value="1"/>
</dbReference>
<keyword evidence="8 11" id="KW-1133">Transmembrane helix</keyword>
<dbReference type="PROSITE" id="PS50109">
    <property type="entry name" value="HIS_KIN"/>
    <property type="match status" value="1"/>
</dbReference>
<comment type="catalytic activity">
    <reaction evidence="1">
        <text>ATP + protein L-histidine = ADP + protein N-phospho-L-histidine.</text>
        <dbReference type="EC" id="2.7.13.3"/>
    </reaction>
</comment>
<dbReference type="InterPro" id="IPR050428">
    <property type="entry name" value="TCS_sensor_his_kinase"/>
</dbReference>
<gene>
    <name evidence="14" type="ORF">GVO57_09715</name>
</gene>
<protein>
    <recommendedName>
        <fullName evidence="3">histidine kinase</fullName>
        <ecNumber evidence="3">2.7.13.3</ecNumber>
    </recommendedName>
</protein>